<evidence type="ECO:0000256" key="1">
    <source>
        <dbReference type="SAM" id="Phobius"/>
    </source>
</evidence>
<dbReference type="OrthoDB" id="662072at2"/>
<keyword evidence="1" id="KW-1133">Transmembrane helix</keyword>
<dbReference type="InterPro" id="IPR036249">
    <property type="entry name" value="Thioredoxin-like_sf"/>
</dbReference>
<organism evidence="3 4">
    <name type="scientific">Chryseobacterium elymi</name>
    <dbReference type="NCBI Taxonomy" id="395936"/>
    <lineage>
        <taxon>Bacteria</taxon>
        <taxon>Pseudomonadati</taxon>
        <taxon>Bacteroidota</taxon>
        <taxon>Flavobacteriia</taxon>
        <taxon>Flavobacteriales</taxon>
        <taxon>Weeksellaceae</taxon>
        <taxon>Chryseobacterium group</taxon>
        <taxon>Chryseobacterium</taxon>
    </lineage>
</organism>
<dbReference type="Proteomes" id="UP000257030">
    <property type="component" value="Unassembled WGS sequence"/>
</dbReference>
<gene>
    <name evidence="3" type="ORF">DRF60_11865</name>
</gene>
<dbReference type="GO" id="GO:0016209">
    <property type="term" value="F:antioxidant activity"/>
    <property type="evidence" value="ECO:0007669"/>
    <property type="project" value="InterPro"/>
</dbReference>
<feature type="domain" description="Thioredoxin" evidence="2">
    <location>
        <begin position="36"/>
        <end position="175"/>
    </location>
</feature>
<dbReference type="InterPro" id="IPR000866">
    <property type="entry name" value="AhpC/TSA"/>
</dbReference>
<dbReference type="EMBL" id="QNUH01000009">
    <property type="protein sequence ID" value="REC77110.1"/>
    <property type="molecule type" value="Genomic_DNA"/>
</dbReference>
<feature type="transmembrane region" description="Helical" evidence="1">
    <location>
        <begin position="6"/>
        <end position="27"/>
    </location>
</feature>
<evidence type="ECO:0000313" key="4">
    <source>
        <dbReference type="Proteomes" id="UP000257030"/>
    </source>
</evidence>
<comment type="caution">
    <text evidence="3">The sequence shown here is derived from an EMBL/GenBank/DDBJ whole genome shotgun (WGS) entry which is preliminary data.</text>
</comment>
<keyword evidence="1" id="KW-0472">Membrane</keyword>
<accession>A0A3D9DGH2</accession>
<dbReference type="RefSeq" id="WP_116012276.1">
    <property type="nucleotide sequence ID" value="NZ_QNUH01000009.1"/>
</dbReference>
<evidence type="ECO:0000313" key="3">
    <source>
        <dbReference type="EMBL" id="REC77110.1"/>
    </source>
</evidence>
<dbReference type="GO" id="GO:0016491">
    <property type="term" value="F:oxidoreductase activity"/>
    <property type="evidence" value="ECO:0007669"/>
    <property type="project" value="InterPro"/>
</dbReference>
<dbReference type="SUPFAM" id="SSF52833">
    <property type="entry name" value="Thioredoxin-like"/>
    <property type="match status" value="1"/>
</dbReference>
<keyword evidence="1" id="KW-0812">Transmembrane</keyword>
<keyword evidence="4" id="KW-1185">Reference proteome</keyword>
<sequence>MKNNKLLKISAVIFPILLIGLMAYLFFNFQKRKEKIDALKNIPSFSLTTIDGNSFTQHNLVNEQTKVIIYFNPSCHFCQAEADELSKSYNTYKNIQWIWVASEPLEEIKQFAAKYKLDKQMNIYWCHDEMATLYQKLGMNSVPYFLVYDNNNHLIKRNSGAIKLEKIINNFDERK</sequence>
<name>A0A3D9DGH2_9FLAO</name>
<protein>
    <recommendedName>
        <fullName evidence="2">Thioredoxin domain-containing protein</fullName>
    </recommendedName>
</protein>
<reference evidence="3 4" key="1">
    <citation type="journal article" date="2010" name="Syst. Appl. Microbiol.">
        <title>Four new species of Chryseobacterium from the rhizosphere of coastal sand dune plants, Chryseobacterium elymi sp. nov., Chryseobacterium hagamense sp. nov., Chryseobacterium lathyri sp. nov. and Chryseobacterium rhizosphaerae sp. nov.</title>
        <authorList>
            <person name="Cho S.H."/>
            <person name="Lee K.S."/>
            <person name="Shin D.S."/>
            <person name="Han J.H."/>
            <person name="Park K.S."/>
            <person name="Lee C.H."/>
            <person name="Park K.H."/>
            <person name="Kim S.B."/>
        </authorList>
    </citation>
    <scope>NUCLEOTIDE SEQUENCE [LARGE SCALE GENOMIC DNA]</scope>
    <source>
        <strain evidence="3 4">KCTC 22547</strain>
    </source>
</reference>
<dbReference type="AlphaFoldDB" id="A0A3D9DGH2"/>
<evidence type="ECO:0000259" key="2">
    <source>
        <dbReference type="PROSITE" id="PS51352"/>
    </source>
</evidence>
<dbReference type="Gene3D" id="3.40.30.10">
    <property type="entry name" value="Glutaredoxin"/>
    <property type="match status" value="1"/>
</dbReference>
<dbReference type="PROSITE" id="PS51352">
    <property type="entry name" value="THIOREDOXIN_2"/>
    <property type="match status" value="1"/>
</dbReference>
<proteinExistence type="predicted"/>
<dbReference type="Pfam" id="PF00578">
    <property type="entry name" value="AhpC-TSA"/>
    <property type="match status" value="1"/>
</dbReference>
<dbReference type="InterPro" id="IPR013766">
    <property type="entry name" value="Thioredoxin_domain"/>
</dbReference>